<dbReference type="Gene3D" id="1.25.40.340">
    <property type="match status" value="1"/>
</dbReference>
<accession>F4EYY7</accession>
<dbReference type="Proteomes" id="UP000011124">
    <property type="component" value="Chromosome"/>
</dbReference>
<dbReference type="Pfam" id="PF13684">
    <property type="entry name" value="FakA-like_C"/>
    <property type="match status" value="1"/>
</dbReference>
<dbReference type="OrthoDB" id="9760324at2"/>
<dbReference type="Pfam" id="PF21645">
    <property type="entry name" value="FakA-like_M"/>
    <property type="match status" value="1"/>
</dbReference>
<keyword evidence="3" id="KW-1185">Reference proteome</keyword>
<dbReference type="AlphaFoldDB" id="F4EYY7"/>
<evidence type="ECO:0000313" key="2">
    <source>
        <dbReference type="EMBL" id="AEB99544.1"/>
    </source>
</evidence>
<proteinExistence type="predicted"/>
<sequence length="421" mass="45523">MTGNREVITGSDFKRMLSGAYGEFLLEYEGIDALSRKRQGERSALPGTHVLRTMGAAVMPLVDVKDESIGGLARRVASAAVLGARGTSGVVLAQLLRGIAKGLSGKNDATSSEFGKAFQYGILYAQRVLPPTVETVLVAAAKAVAKGAYHAVRANLPISEILQAAIDEGRKALAEEKREEPGALVMQTFLQGCMKGLDGHFVSPAVSLSLGVGEDRLSIPDPRRDLVRPYCVTFRIVGSKARARDVEHRLQEECRFVAVVHDERSLLVHVHTDHPGVVVEQAIGWGKLRSFRVTDMAEAHALTADYESLLPVALLAVASDAARGLRLTELGANVIVPGRREECPSVAELLHAAHSDLARTYVIVSGDSSMELVLRQAKRILGERVELVLAKDEAEQDKAVALYDKKRTAKENAKAMRKLLE</sequence>
<dbReference type="GO" id="GO:0004371">
    <property type="term" value="F:glycerone kinase activity"/>
    <property type="evidence" value="ECO:0007669"/>
    <property type="project" value="InterPro"/>
</dbReference>
<dbReference type="InterPro" id="IPR004007">
    <property type="entry name" value="DhaL_dom"/>
</dbReference>
<evidence type="ECO:0000313" key="3">
    <source>
        <dbReference type="Proteomes" id="UP000011124"/>
    </source>
</evidence>
<dbReference type="KEGG" id="ssg:Selsp_0572"/>
<dbReference type="Pfam" id="PF02734">
    <property type="entry name" value="Dak2"/>
    <property type="match status" value="1"/>
</dbReference>
<dbReference type="SMART" id="SM01120">
    <property type="entry name" value="Dak2"/>
    <property type="match status" value="1"/>
</dbReference>
<dbReference type="PROSITE" id="PS51480">
    <property type="entry name" value="DHAL"/>
    <property type="match status" value="1"/>
</dbReference>
<feature type="domain" description="DhaL" evidence="1">
    <location>
        <begin position="11"/>
        <end position="195"/>
    </location>
</feature>
<dbReference type="SMART" id="SM01121">
    <property type="entry name" value="Dak1_2"/>
    <property type="match status" value="1"/>
</dbReference>
<evidence type="ECO:0000259" key="1">
    <source>
        <dbReference type="PROSITE" id="PS51480"/>
    </source>
</evidence>
<dbReference type="InterPro" id="IPR033470">
    <property type="entry name" value="FakA-like_C"/>
</dbReference>
<organism evidence="2 3">
    <name type="scientific">Selenomonas sputigena (strain ATCC 35185 / DSM 20758 / CCUG 44933 / VPI D19B-28)</name>
    <dbReference type="NCBI Taxonomy" id="546271"/>
    <lineage>
        <taxon>Bacteria</taxon>
        <taxon>Bacillati</taxon>
        <taxon>Bacillota</taxon>
        <taxon>Negativicutes</taxon>
        <taxon>Selenomonadales</taxon>
        <taxon>Selenomonadaceae</taxon>
        <taxon>Selenomonas</taxon>
    </lineage>
</organism>
<dbReference type="InterPro" id="IPR050270">
    <property type="entry name" value="DegV_domain_contain"/>
</dbReference>
<dbReference type="RefSeq" id="WP_013740620.1">
    <property type="nucleotide sequence ID" value="NC_015437.1"/>
</dbReference>
<dbReference type="PANTHER" id="PTHR33434:SF4">
    <property type="entry name" value="PHOSPHATASE PROTEIN"/>
    <property type="match status" value="1"/>
</dbReference>
<reference evidence="2 3" key="1">
    <citation type="submission" date="2011-04" db="EMBL/GenBank/DDBJ databases">
        <title>The complete genome of Selenomonas sputigena DSM 20758.</title>
        <authorList>
            <consortium name="US DOE Joint Genome Institute (JGI-PGF)"/>
            <person name="Lucas S."/>
            <person name="Copeland A."/>
            <person name="Lapidus A."/>
            <person name="Bruce D."/>
            <person name="Goodwin L."/>
            <person name="Pitluck S."/>
            <person name="Peters L."/>
            <person name="Kyrpides N."/>
            <person name="Mavromatis K."/>
            <person name="Ivanova N."/>
            <person name="Ovchinnikova G."/>
            <person name="Teshima H."/>
            <person name="Detter J.C."/>
            <person name="Tapia R."/>
            <person name="Han C."/>
            <person name="Land M."/>
            <person name="Hauser L."/>
            <person name="Markowitz V."/>
            <person name="Cheng J.-F."/>
            <person name="Hugenholtz P."/>
            <person name="Woyke T."/>
            <person name="Wu D."/>
            <person name="Gronow S."/>
            <person name="Wellnitz S."/>
            <person name="Schneider S."/>
            <person name="Klenk H.-P."/>
            <person name="Eisen J.A."/>
        </authorList>
    </citation>
    <scope>NUCLEOTIDE SEQUENCE [LARGE SCALE GENOMIC DNA]</scope>
    <source>
        <strain evidence="3">ATCC 35185 / DSM 20758 / VPI D19B-28</strain>
    </source>
</reference>
<name>F4EYY7_SELS3</name>
<dbReference type="SUPFAM" id="SSF101473">
    <property type="entry name" value="DhaL-like"/>
    <property type="match status" value="1"/>
</dbReference>
<dbReference type="HOGENOM" id="CLU_017496_1_1_9"/>
<dbReference type="InterPro" id="IPR036117">
    <property type="entry name" value="DhaL_dom_sf"/>
</dbReference>
<dbReference type="EMBL" id="CP002637">
    <property type="protein sequence ID" value="AEB99544.1"/>
    <property type="molecule type" value="Genomic_DNA"/>
</dbReference>
<protein>
    <submittedName>
        <fullName evidence="2">Dak phosphatase</fullName>
    </submittedName>
</protein>
<gene>
    <name evidence="2" type="ordered locus">Selsp_0572</name>
</gene>
<dbReference type="PANTHER" id="PTHR33434">
    <property type="entry name" value="DEGV DOMAIN-CONTAINING PROTEIN DR_1986-RELATED"/>
    <property type="match status" value="1"/>
</dbReference>
<dbReference type="GO" id="GO:0006071">
    <property type="term" value="P:glycerol metabolic process"/>
    <property type="evidence" value="ECO:0007669"/>
    <property type="project" value="InterPro"/>
</dbReference>
<dbReference type="InterPro" id="IPR048394">
    <property type="entry name" value="FakA-like_M"/>
</dbReference>